<reference evidence="4 5" key="1">
    <citation type="journal article" date="2019" name="Sci. Rep.">
        <title>Nanopore sequencing improves the draft genome of the human pathogenic amoeba Naegleria fowleri.</title>
        <authorList>
            <person name="Liechti N."/>
            <person name="Schurch N."/>
            <person name="Bruggmann R."/>
            <person name="Wittwer M."/>
        </authorList>
    </citation>
    <scope>NUCLEOTIDE SEQUENCE [LARGE SCALE GENOMIC DNA]</scope>
    <source>
        <strain evidence="4 5">ATCC 30894</strain>
    </source>
</reference>
<proteinExistence type="predicted"/>
<dbReference type="InterPro" id="IPR000742">
    <property type="entry name" value="EGF"/>
</dbReference>
<dbReference type="PANTHER" id="PTHR46388:SF2">
    <property type="entry name" value="NHL REPEAT-CONTAINING PROTEIN 2"/>
    <property type="match status" value="1"/>
</dbReference>
<comment type="caution">
    <text evidence="2">Lacks conserved residue(s) required for the propagation of feature annotation.</text>
</comment>
<dbReference type="GeneID" id="68110861"/>
<dbReference type="VEuPathDB" id="AmoebaDB:NF0131320"/>
<dbReference type="SUPFAM" id="SSF101898">
    <property type="entry name" value="NHL repeat"/>
    <property type="match status" value="1"/>
</dbReference>
<evidence type="ECO:0000256" key="1">
    <source>
        <dbReference type="ARBA" id="ARBA00023157"/>
    </source>
</evidence>
<dbReference type="PROSITE" id="PS00022">
    <property type="entry name" value="EGF_1"/>
    <property type="match status" value="1"/>
</dbReference>
<keyword evidence="5" id="KW-1185">Reference proteome</keyword>
<dbReference type="OrthoDB" id="10045365at2759"/>
<organism evidence="4 5">
    <name type="scientific">Naegleria fowleri</name>
    <name type="common">Brain eating amoeba</name>
    <dbReference type="NCBI Taxonomy" id="5763"/>
    <lineage>
        <taxon>Eukaryota</taxon>
        <taxon>Discoba</taxon>
        <taxon>Heterolobosea</taxon>
        <taxon>Tetramitia</taxon>
        <taxon>Eutetramitia</taxon>
        <taxon>Vahlkampfiidae</taxon>
        <taxon>Naegleria</taxon>
    </lineage>
</organism>
<comment type="caution">
    <text evidence="4">The sequence shown here is derived from an EMBL/GenBank/DDBJ whole genome shotgun (WGS) entry which is preliminary data.</text>
</comment>
<gene>
    <name evidence="4" type="ORF">FDP41_003643</name>
</gene>
<dbReference type="Proteomes" id="UP000444721">
    <property type="component" value="Unassembled WGS sequence"/>
</dbReference>
<keyword evidence="2" id="KW-0245">EGF-like domain</keyword>
<protein>
    <recommendedName>
        <fullName evidence="3">EGF-like domain-containing protein</fullName>
    </recommendedName>
</protein>
<dbReference type="OMA" id="GECYIAD"/>
<dbReference type="Pfam" id="PF07974">
    <property type="entry name" value="EGF_2"/>
    <property type="match status" value="1"/>
</dbReference>
<dbReference type="AlphaFoldDB" id="A0A6A5BTG4"/>
<dbReference type="CDD" id="cd00054">
    <property type="entry name" value="EGF_CA"/>
    <property type="match status" value="1"/>
</dbReference>
<dbReference type="Gene3D" id="2.120.10.30">
    <property type="entry name" value="TolB, C-terminal domain"/>
    <property type="match status" value="1"/>
</dbReference>
<evidence type="ECO:0000313" key="4">
    <source>
        <dbReference type="EMBL" id="KAF0977651.1"/>
    </source>
</evidence>
<name>A0A6A5BTG4_NAEFO</name>
<dbReference type="InterPro" id="IPR056822">
    <property type="entry name" value="TEN_NHL"/>
</dbReference>
<accession>A0A6A5BTG4</accession>
<sequence>MATSAQLNSPNAIYVSKTGECYIADTLNHRIRKILLNGNIVTVVGNGNAGFDGEGTPATSAQLNSPSGIHISELGHIFIADTLNRRICKVDSNGTISTIGGHYFYGFNGDALSPFQTYLYTPTSVSGSNATGKVYFSDTTNNIVRVLEPYCQDGLAYDSATSTSVTDVLCNGFSKFSPNVCSSRGKCVATNTCSCSVGYTGNNCEFVTCGWSFLHISSSLFWKWYLFGCRQVLM</sequence>
<evidence type="ECO:0000256" key="2">
    <source>
        <dbReference type="PROSITE-ProRule" id="PRU00076"/>
    </source>
</evidence>
<evidence type="ECO:0000259" key="3">
    <source>
        <dbReference type="PROSITE" id="PS50026"/>
    </source>
</evidence>
<dbReference type="PROSITE" id="PS50026">
    <property type="entry name" value="EGF_3"/>
    <property type="match status" value="1"/>
</dbReference>
<feature type="domain" description="EGF-like" evidence="3">
    <location>
        <begin position="166"/>
        <end position="205"/>
    </location>
</feature>
<dbReference type="Pfam" id="PF25021">
    <property type="entry name" value="TEN_NHL"/>
    <property type="match status" value="1"/>
</dbReference>
<dbReference type="Gene3D" id="2.10.25.10">
    <property type="entry name" value="Laminin"/>
    <property type="match status" value="1"/>
</dbReference>
<dbReference type="InterPro" id="IPR011042">
    <property type="entry name" value="6-blade_b-propeller_TolB-like"/>
</dbReference>
<feature type="disulfide bond" evidence="2">
    <location>
        <begin position="195"/>
        <end position="204"/>
    </location>
</feature>
<dbReference type="InterPro" id="IPR013111">
    <property type="entry name" value="EGF_extracell"/>
</dbReference>
<evidence type="ECO:0000313" key="5">
    <source>
        <dbReference type="Proteomes" id="UP000444721"/>
    </source>
</evidence>
<dbReference type="PROSITE" id="PS01186">
    <property type="entry name" value="EGF_2"/>
    <property type="match status" value="1"/>
</dbReference>
<keyword evidence="1 2" id="KW-1015">Disulfide bond</keyword>
<dbReference type="PANTHER" id="PTHR46388">
    <property type="entry name" value="NHL REPEAT-CONTAINING PROTEIN 2"/>
    <property type="match status" value="1"/>
</dbReference>
<dbReference type="VEuPathDB" id="AmoebaDB:FDP41_003643"/>
<dbReference type="EMBL" id="VFQX01000034">
    <property type="protein sequence ID" value="KAF0977651.1"/>
    <property type="molecule type" value="Genomic_DNA"/>
</dbReference>
<dbReference type="RefSeq" id="XP_044562364.1">
    <property type="nucleotide sequence ID" value="XM_044706970.1"/>
</dbReference>
<dbReference type="VEuPathDB" id="AmoebaDB:NfTy_069950"/>